<comment type="caution">
    <text evidence="1">The sequence shown here is derived from an EMBL/GenBank/DDBJ whole genome shotgun (WGS) entry which is preliminary data.</text>
</comment>
<feature type="non-terminal residue" evidence="1">
    <location>
        <position position="1"/>
    </location>
</feature>
<reference evidence="1" key="1">
    <citation type="submission" date="2020-07" db="EMBL/GenBank/DDBJ databases">
        <title>Clarias magur genome sequencing, assembly and annotation.</title>
        <authorList>
            <person name="Kushwaha B."/>
            <person name="Kumar R."/>
            <person name="Das P."/>
            <person name="Joshi C.G."/>
            <person name="Kumar D."/>
            <person name="Nagpure N.S."/>
            <person name="Pandey M."/>
            <person name="Agarwal S."/>
            <person name="Srivastava S."/>
            <person name="Singh M."/>
            <person name="Sahoo L."/>
            <person name="Jayasankar P."/>
            <person name="Meher P.K."/>
            <person name="Koringa P.G."/>
            <person name="Iquebal M.A."/>
            <person name="Das S.P."/>
            <person name="Bit A."/>
            <person name="Patnaik S."/>
            <person name="Patel N."/>
            <person name="Shah T.M."/>
            <person name="Hinsu A."/>
            <person name="Jena J.K."/>
        </authorList>
    </citation>
    <scope>NUCLEOTIDE SEQUENCE</scope>
    <source>
        <strain evidence="1">CIFAMagur01</strain>
        <tissue evidence="1">Testis</tissue>
    </source>
</reference>
<dbReference type="OrthoDB" id="1708588at2759"/>
<accession>A0A8J4X6L1</accession>
<organism evidence="1 2">
    <name type="scientific">Clarias magur</name>
    <name type="common">Asian catfish</name>
    <name type="synonym">Macropteronotus magur</name>
    <dbReference type="NCBI Taxonomy" id="1594786"/>
    <lineage>
        <taxon>Eukaryota</taxon>
        <taxon>Metazoa</taxon>
        <taxon>Chordata</taxon>
        <taxon>Craniata</taxon>
        <taxon>Vertebrata</taxon>
        <taxon>Euteleostomi</taxon>
        <taxon>Actinopterygii</taxon>
        <taxon>Neopterygii</taxon>
        <taxon>Teleostei</taxon>
        <taxon>Ostariophysi</taxon>
        <taxon>Siluriformes</taxon>
        <taxon>Clariidae</taxon>
        <taxon>Clarias</taxon>
    </lineage>
</organism>
<dbReference type="EMBL" id="QNUK01000328">
    <property type="protein sequence ID" value="KAF5895308.1"/>
    <property type="molecule type" value="Genomic_DNA"/>
</dbReference>
<proteinExistence type="predicted"/>
<protein>
    <submittedName>
        <fullName evidence="1">ATP synthase subunit s-like protein</fullName>
    </submittedName>
</protein>
<keyword evidence="2" id="KW-1185">Reference proteome</keyword>
<gene>
    <name evidence="1" type="ORF">DAT39_014982</name>
</gene>
<name>A0A8J4X6L1_CLAMG</name>
<dbReference type="Proteomes" id="UP000727407">
    <property type="component" value="Unassembled WGS sequence"/>
</dbReference>
<evidence type="ECO:0000313" key="1">
    <source>
        <dbReference type="EMBL" id="KAF5895308.1"/>
    </source>
</evidence>
<evidence type="ECO:0000313" key="2">
    <source>
        <dbReference type="Proteomes" id="UP000727407"/>
    </source>
</evidence>
<sequence length="69" mass="7811">FAGQTEWFRANSKGKFSFDFVNTPNSTIEEIDLSGTLINHDGLHNISNLLSSYSHITQYITILESFNVE</sequence>
<dbReference type="AlphaFoldDB" id="A0A8J4X6L1"/>
<feature type="non-terminal residue" evidence="1">
    <location>
        <position position="69"/>
    </location>
</feature>